<organism evidence="1 3">
    <name type="scientific">Bacillus cereus</name>
    <dbReference type="NCBI Taxonomy" id="1396"/>
    <lineage>
        <taxon>Bacteria</taxon>
        <taxon>Bacillati</taxon>
        <taxon>Bacillota</taxon>
        <taxon>Bacilli</taxon>
        <taxon>Bacillales</taxon>
        <taxon>Bacillaceae</taxon>
        <taxon>Bacillus</taxon>
        <taxon>Bacillus cereus group</taxon>
    </lineage>
</organism>
<dbReference type="AlphaFoldDB" id="A0A1S9TQW3"/>
<comment type="caution">
    <text evidence="1">The sequence shown here is derived from an EMBL/GenBank/DDBJ whole genome shotgun (WGS) entry which is preliminary data.</text>
</comment>
<evidence type="ECO:0000313" key="4">
    <source>
        <dbReference type="Proteomes" id="UP000191124"/>
    </source>
</evidence>
<evidence type="ECO:0000313" key="3">
    <source>
        <dbReference type="Proteomes" id="UP000190906"/>
    </source>
</evidence>
<evidence type="ECO:0000313" key="2">
    <source>
        <dbReference type="EMBL" id="OOR29119.1"/>
    </source>
</evidence>
<dbReference type="Proteomes" id="UP000191124">
    <property type="component" value="Unassembled WGS sequence"/>
</dbReference>
<dbReference type="Proteomes" id="UP000190906">
    <property type="component" value="Unassembled WGS sequence"/>
</dbReference>
<name>A0A1S9TQW3_BACCE</name>
<dbReference type="EMBL" id="MUAL01000010">
    <property type="protein sequence ID" value="OOR29119.1"/>
    <property type="molecule type" value="Genomic_DNA"/>
</dbReference>
<dbReference type="EMBL" id="MUAJ01000008">
    <property type="protein sequence ID" value="OOR12435.1"/>
    <property type="molecule type" value="Genomic_DNA"/>
</dbReference>
<proteinExistence type="predicted"/>
<protein>
    <submittedName>
        <fullName evidence="1">Uncharacterized protein</fullName>
    </submittedName>
</protein>
<accession>A0A1S9TQW3</accession>
<evidence type="ECO:0000313" key="1">
    <source>
        <dbReference type="EMBL" id="OOR12435.1"/>
    </source>
</evidence>
<reference evidence="3 4" key="1">
    <citation type="submission" date="2017-01" db="EMBL/GenBank/DDBJ databases">
        <title>Bacillus cereus isolates.</title>
        <authorList>
            <person name="Beno S.M."/>
        </authorList>
    </citation>
    <scope>NUCLEOTIDE SEQUENCE [LARGE SCALE GENOMIC DNA]</scope>
    <source>
        <strain evidence="1 3">FSL H8-0485</strain>
        <strain evidence="2 4">FSL M7-1219</strain>
    </source>
</reference>
<sequence length="64" mass="7841">MITFFPLFTDNLIHLHKTYFKSFSQIMDTPFYVITTVSRTEHITNLYVQKRKRKFIKVRFPLKN</sequence>
<gene>
    <name evidence="2" type="ORF">BW892_08860</name>
    <name evidence="1" type="ORF">BW897_12075</name>
</gene>